<name>A0A5N7MYA7_9HYPH</name>
<reference evidence="2 3" key="1">
    <citation type="journal article" date="2019" name="Syst. Appl. Microbiol.">
        <title>Microvirga tunisiensis sp. nov., a root nodule symbiotic bacterium isolated from Lupinus micranthus and L. luteus grown in Northern Tunisia.</title>
        <authorList>
            <person name="Msaddak A."/>
            <person name="Rejili M."/>
            <person name="Duran D."/>
            <person name="Mars M."/>
            <person name="Palacios J.M."/>
            <person name="Ruiz-Argueso T."/>
            <person name="Rey L."/>
            <person name="Imperial J."/>
        </authorList>
    </citation>
    <scope>NUCLEOTIDE SEQUENCE [LARGE SCALE GENOMIC DNA]</scope>
    <source>
        <strain evidence="2 3">Lmie10</strain>
    </source>
</reference>
<evidence type="ECO:0000313" key="2">
    <source>
        <dbReference type="EMBL" id="MPR31024.1"/>
    </source>
</evidence>
<organism evidence="2 3">
    <name type="scientific">Microvirga tunisiensis</name>
    <dbReference type="NCBI Taxonomy" id="2108360"/>
    <lineage>
        <taxon>Bacteria</taxon>
        <taxon>Pseudomonadati</taxon>
        <taxon>Pseudomonadota</taxon>
        <taxon>Alphaproteobacteria</taxon>
        <taxon>Hyphomicrobiales</taxon>
        <taxon>Methylobacteriaceae</taxon>
        <taxon>Microvirga</taxon>
    </lineage>
</organism>
<dbReference type="PANTHER" id="PTHR30007">
    <property type="entry name" value="PHP DOMAIN PROTEIN"/>
    <property type="match status" value="1"/>
</dbReference>
<evidence type="ECO:0000259" key="1">
    <source>
        <dbReference type="Pfam" id="PF01609"/>
    </source>
</evidence>
<protein>
    <submittedName>
        <fullName evidence="2">IS5 family transposase</fullName>
    </submittedName>
</protein>
<dbReference type="NCBIfam" id="NF033580">
    <property type="entry name" value="transpos_IS5_3"/>
    <property type="match status" value="1"/>
</dbReference>
<accession>A0A5N7MYA7</accession>
<gene>
    <name evidence="2" type="ORF">FS320_40455</name>
</gene>
<comment type="caution">
    <text evidence="2">The sequence shown here is derived from an EMBL/GenBank/DDBJ whole genome shotgun (WGS) entry which is preliminary data.</text>
</comment>
<dbReference type="EMBL" id="VOSK01000516">
    <property type="protein sequence ID" value="MPR31024.1"/>
    <property type="molecule type" value="Genomic_DNA"/>
</dbReference>
<proteinExistence type="predicted"/>
<sequence>MDPIGYDAAKKVKGKTRHLIVDTLGLMLGLNVTPADVQDRDGFLPLLKSVPRVFVFLERLFADGAYSGAATAAAAKRTGKVVLEIVKRSEAAKGFVVVAKRWIVERTFGWLGRCRRLVKDFENLTRTQLAFVQLAMIRLMTRRIARLCQSS</sequence>
<feature type="domain" description="Transposase IS4-like" evidence="1">
    <location>
        <begin position="5"/>
        <end position="139"/>
    </location>
</feature>
<dbReference type="InterPro" id="IPR002559">
    <property type="entry name" value="Transposase_11"/>
</dbReference>
<evidence type="ECO:0000313" key="3">
    <source>
        <dbReference type="Proteomes" id="UP000403266"/>
    </source>
</evidence>
<dbReference type="GO" id="GO:0003677">
    <property type="term" value="F:DNA binding"/>
    <property type="evidence" value="ECO:0007669"/>
    <property type="project" value="InterPro"/>
</dbReference>
<dbReference type="GO" id="GO:0006313">
    <property type="term" value="P:DNA transposition"/>
    <property type="evidence" value="ECO:0007669"/>
    <property type="project" value="InterPro"/>
</dbReference>
<dbReference type="AlphaFoldDB" id="A0A5N7MYA7"/>
<dbReference type="GO" id="GO:0004803">
    <property type="term" value="F:transposase activity"/>
    <property type="evidence" value="ECO:0007669"/>
    <property type="project" value="InterPro"/>
</dbReference>
<keyword evidence="3" id="KW-1185">Reference proteome</keyword>
<dbReference type="Pfam" id="PF01609">
    <property type="entry name" value="DDE_Tnp_1"/>
    <property type="match status" value="1"/>
</dbReference>
<dbReference type="PANTHER" id="PTHR30007:SF0">
    <property type="entry name" value="TRANSPOSASE"/>
    <property type="match status" value="1"/>
</dbReference>
<dbReference type="Proteomes" id="UP000403266">
    <property type="component" value="Unassembled WGS sequence"/>
</dbReference>